<keyword evidence="3" id="KW-1185">Reference proteome</keyword>
<name>A0ABN0N9W7_9NEIS</name>
<dbReference type="InterPro" id="IPR010982">
    <property type="entry name" value="Lambda_DNA-bd_dom_sf"/>
</dbReference>
<dbReference type="EMBL" id="AVPH01000112">
    <property type="protein sequence ID" value="ERE14017.1"/>
    <property type="molecule type" value="Genomic_DNA"/>
</dbReference>
<dbReference type="InterPro" id="IPR001387">
    <property type="entry name" value="Cro/C1-type_HTH"/>
</dbReference>
<evidence type="ECO:0000313" key="3">
    <source>
        <dbReference type="Proteomes" id="UP000016426"/>
    </source>
</evidence>
<protein>
    <recommendedName>
        <fullName evidence="4">HTH cro/C1-type domain-containing protein</fullName>
    </recommendedName>
</protein>
<evidence type="ECO:0000313" key="2">
    <source>
        <dbReference type="EMBL" id="ERE14017.1"/>
    </source>
</evidence>
<organism evidence="2 3">
    <name type="scientific">Pseudogulbenkiania ferrooxidans EGD-HP2</name>
    <dbReference type="NCBI Taxonomy" id="1388764"/>
    <lineage>
        <taxon>Bacteria</taxon>
        <taxon>Pseudomonadati</taxon>
        <taxon>Pseudomonadota</taxon>
        <taxon>Betaproteobacteria</taxon>
        <taxon>Neisseriales</taxon>
        <taxon>Chromobacteriaceae</taxon>
        <taxon>Pseudogulbenkiania</taxon>
    </lineage>
</organism>
<sequence>MKKSIEYLQEAKKTIGVESDYAFAKALKTSQQNISRYMSGGSTMDDYHCIKVAQVLGIDPMEIIAAAQEEREKSPEKQEFWRDFREARTRERGHASVQMMGAVAMMIMGALLAMKWPEGIYGLYYVKSCTCHL</sequence>
<keyword evidence="1" id="KW-0812">Transmembrane</keyword>
<proteinExistence type="predicted"/>
<comment type="caution">
    <text evidence="2">The sequence shown here is derived from an EMBL/GenBank/DDBJ whole genome shotgun (WGS) entry which is preliminary data.</text>
</comment>
<dbReference type="CDD" id="cd00093">
    <property type="entry name" value="HTH_XRE"/>
    <property type="match status" value="1"/>
</dbReference>
<keyword evidence="1" id="KW-1133">Transmembrane helix</keyword>
<reference evidence="2 3" key="1">
    <citation type="journal article" date="2013" name="Genome Announc.">
        <title>Genome Sequence of the Pigment-Producing Bacterium Pseudogulbenkiania ferrooxidans, Isolated from Loktak Lake.</title>
        <authorList>
            <person name="Puranik S."/>
            <person name="Talkal R."/>
            <person name="Qureshi A."/>
            <person name="Khardenavis A."/>
            <person name="Kapley A."/>
            <person name="Purohit H.J."/>
        </authorList>
    </citation>
    <scope>NUCLEOTIDE SEQUENCE [LARGE SCALE GENOMIC DNA]</scope>
    <source>
        <strain evidence="2 3">EGD-HP2</strain>
    </source>
</reference>
<evidence type="ECO:0000256" key="1">
    <source>
        <dbReference type="SAM" id="Phobius"/>
    </source>
</evidence>
<evidence type="ECO:0008006" key="4">
    <source>
        <dbReference type="Google" id="ProtNLM"/>
    </source>
</evidence>
<dbReference type="RefSeq" id="WP_021476135.1">
    <property type="nucleotide sequence ID" value="NZ_AVPH01000112.1"/>
</dbReference>
<accession>A0ABN0N9W7</accession>
<feature type="transmembrane region" description="Helical" evidence="1">
    <location>
        <begin position="95"/>
        <end position="114"/>
    </location>
</feature>
<gene>
    <name evidence="2" type="ORF">O166_00200</name>
</gene>
<dbReference type="SUPFAM" id="SSF47413">
    <property type="entry name" value="lambda repressor-like DNA-binding domains"/>
    <property type="match status" value="1"/>
</dbReference>
<dbReference type="Gene3D" id="1.10.260.40">
    <property type="entry name" value="lambda repressor-like DNA-binding domains"/>
    <property type="match status" value="1"/>
</dbReference>
<keyword evidence="1" id="KW-0472">Membrane</keyword>
<dbReference type="Proteomes" id="UP000016426">
    <property type="component" value="Unassembled WGS sequence"/>
</dbReference>